<sequence length="39" mass="4993">MVWKQEKNKKLKKARKKYEKNIFSIDIANFWSYVMWKKR</sequence>
<evidence type="ECO:0000313" key="1">
    <source>
        <dbReference type="EMBL" id="KXB65494.1"/>
    </source>
</evidence>
<dbReference type="Proteomes" id="UP000070483">
    <property type="component" value="Unassembled WGS sequence"/>
</dbReference>
<comment type="caution">
    <text evidence="1">The sequence shown here is derived from an EMBL/GenBank/DDBJ whole genome shotgun (WGS) entry which is preliminary data.</text>
</comment>
<dbReference type="AlphaFoldDB" id="A0A134ACS3"/>
<reference evidence="2" key="1">
    <citation type="submission" date="2016-01" db="EMBL/GenBank/DDBJ databases">
        <authorList>
            <person name="Mitreva M."/>
            <person name="Pepin K.H."/>
            <person name="Mihindukulasuriya K.A."/>
            <person name="Fulton R."/>
            <person name="Fronick C."/>
            <person name="O'Laughlin M."/>
            <person name="Miner T."/>
            <person name="Herter B."/>
            <person name="Rosa B.A."/>
            <person name="Cordes M."/>
            <person name="Tomlinson C."/>
            <person name="Wollam A."/>
            <person name="Palsikar V.B."/>
            <person name="Mardis E.R."/>
            <person name="Wilson R.K."/>
        </authorList>
    </citation>
    <scope>NUCLEOTIDE SEQUENCE [LARGE SCALE GENOMIC DNA]</scope>
    <source>
        <strain evidence="2">KA00185</strain>
    </source>
</reference>
<organism evidence="1 2">
    <name type="scientific">Leptotrichia wadei</name>
    <dbReference type="NCBI Taxonomy" id="157687"/>
    <lineage>
        <taxon>Bacteria</taxon>
        <taxon>Fusobacteriati</taxon>
        <taxon>Fusobacteriota</taxon>
        <taxon>Fusobacteriia</taxon>
        <taxon>Fusobacteriales</taxon>
        <taxon>Leptotrichiaceae</taxon>
        <taxon>Leptotrichia</taxon>
    </lineage>
</organism>
<dbReference type="EMBL" id="LSDD01000089">
    <property type="protein sequence ID" value="KXB65494.1"/>
    <property type="molecule type" value="Genomic_DNA"/>
</dbReference>
<evidence type="ECO:0000313" key="2">
    <source>
        <dbReference type="Proteomes" id="UP000070483"/>
    </source>
</evidence>
<keyword evidence="2" id="KW-1185">Reference proteome</keyword>
<protein>
    <submittedName>
        <fullName evidence="1">Uncharacterized protein</fullName>
    </submittedName>
</protein>
<accession>A0A134ACS3</accession>
<gene>
    <name evidence="1" type="ORF">HMPREF3180_01174</name>
</gene>
<name>A0A134ACS3_9FUSO</name>
<proteinExistence type="predicted"/>